<proteinExistence type="predicted"/>
<evidence type="ECO:0000259" key="1">
    <source>
        <dbReference type="Pfam" id="PF14372"/>
    </source>
</evidence>
<gene>
    <name evidence="3" type="primary">LOC104767895</name>
</gene>
<evidence type="ECO:0000313" key="2">
    <source>
        <dbReference type="Proteomes" id="UP000694864"/>
    </source>
</evidence>
<reference evidence="3" key="2">
    <citation type="submission" date="2025-08" db="UniProtKB">
        <authorList>
            <consortium name="RefSeq"/>
        </authorList>
    </citation>
    <scope>IDENTIFICATION</scope>
    <source>
        <tissue evidence="3">Leaf</tissue>
    </source>
</reference>
<organism evidence="2 3">
    <name type="scientific">Camelina sativa</name>
    <name type="common">False flax</name>
    <name type="synonym">Myagrum sativum</name>
    <dbReference type="NCBI Taxonomy" id="90675"/>
    <lineage>
        <taxon>Eukaryota</taxon>
        <taxon>Viridiplantae</taxon>
        <taxon>Streptophyta</taxon>
        <taxon>Embryophyta</taxon>
        <taxon>Tracheophyta</taxon>
        <taxon>Spermatophyta</taxon>
        <taxon>Magnoliopsida</taxon>
        <taxon>eudicotyledons</taxon>
        <taxon>Gunneridae</taxon>
        <taxon>Pentapetalae</taxon>
        <taxon>rosids</taxon>
        <taxon>malvids</taxon>
        <taxon>Brassicales</taxon>
        <taxon>Brassicaceae</taxon>
        <taxon>Camelineae</taxon>
        <taxon>Camelina</taxon>
    </lineage>
</organism>
<keyword evidence="2" id="KW-1185">Reference proteome</keyword>
<dbReference type="RefSeq" id="XP_010490162.1">
    <property type="nucleotide sequence ID" value="XM_010491860.1"/>
</dbReference>
<accession>A0ABM0XS39</accession>
<dbReference type="InterPro" id="IPR012337">
    <property type="entry name" value="RNaseH-like_sf"/>
</dbReference>
<reference evidence="2" key="1">
    <citation type="journal article" date="2014" name="Nat. Commun.">
        <title>The emerging biofuel crop Camelina sativa retains a highly undifferentiated hexaploid genome structure.</title>
        <authorList>
            <person name="Kagale S."/>
            <person name="Koh C."/>
            <person name="Nixon J."/>
            <person name="Bollina V."/>
            <person name="Clarke W.E."/>
            <person name="Tuteja R."/>
            <person name="Spillane C."/>
            <person name="Robinson S.J."/>
            <person name="Links M.G."/>
            <person name="Clarke C."/>
            <person name="Higgins E.E."/>
            <person name="Huebert T."/>
            <person name="Sharpe A.G."/>
            <person name="Parkin I.A."/>
        </authorList>
    </citation>
    <scope>NUCLEOTIDE SEQUENCE [LARGE SCALE GENOMIC DNA]</scope>
    <source>
        <strain evidence="2">cv. DH55</strain>
    </source>
</reference>
<protein>
    <submittedName>
        <fullName evidence="3">Zinc finger BED domain-containing protein RICESLEEPER 1-like</fullName>
    </submittedName>
</protein>
<dbReference type="Proteomes" id="UP000694864">
    <property type="component" value="Chromosome 19"/>
</dbReference>
<dbReference type="InterPro" id="IPR025525">
    <property type="entry name" value="hAT-like_transposase_RNase-H"/>
</dbReference>
<feature type="domain" description="hAT-like transposase RNase-H fold" evidence="1">
    <location>
        <begin position="3"/>
        <end position="102"/>
    </location>
</feature>
<name>A0ABM0XS39_CAMSA</name>
<dbReference type="SUPFAM" id="SSF53098">
    <property type="entry name" value="Ribonuclease H-like"/>
    <property type="match status" value="1"/>
</dbReference>
<evidence type="ECO:0000313" key="3">
    <source>
        <dbReference type="RefSeq" id="XP_010490162.1"/>
    </source>
</evidence>
<dbReference type="PANTHER" id="PTHR23272">
    <property type="entry name" value="BED FINGER-RELATED"/>
    <property type="match status" value="1"/>
</dbReference>
<dbReference type="PANTHER" id="PTHR23272:SF166">
    <property type="entry name" value="ZINC FINGER BED DOMAIN-CONTAINING PROTEIN RICESLEEPER 2-LIKE ISOFORM X1"/>
    <property type="match status" value="1"/>
</dbReference>
<dbReference type="GeneID" id="104767895"/>
<sequence>MISGSSYPTANLYFMQVWAIKCWLRDHEDSSDLVICDMVEDMNEIYEKYWEEFSDILAIAAVFDPRLKFAFLEFCYNILDPSTSKSKLAHVRKKMDQLFGGYKKDTSNVASTSQFSRRNVPFGYDGSYTYFSQKNGTNGKCI</sequence>
<dbReference type="Pfam" id="PF14372">
    <property type="entry name" value="hAT-like_RNase-H"/>
    <property type="match status" value="1"/>
</dbReference>